<feature type="signal peptide" evidence="2">
    <location>
        <begin position="1"/>
        <end position="20"/>
    </location>
</feature>
<gene>
    <name evidence="3" type="ORF">FLB_08760</name>
</gene>
<accession>A0A199XTQ4</accession>
<keyword evidence="1" id="KW-0802">TPR repeat</keyword>
<proteinExistence type="predicted"/>
<sequence>MKKLYFFTLLMFSVTFSLMAQKEQIKTAQTELNKGNVQGALTILNEIEYLITNAKDEDKSDYYFIKAKAYTALANKKTDTSKNLSLAVACYNELITAEVDSGNLKYAVQARESIKEIKSALERSSVEDNNAQRFSEAADKMMYLYEMDKKDTVNLYNAASNFFNAKQYDLALKSYELLKNIKYSGNGMEYYATNKKTNQEELFVSASNRDLGVKQGSHDKPRNAKSKSKKAEILKRLAYIQTEKGDIASAESNYKAIININPNDIETYIDLAYVKLDRKKEIADKMSLLGTSSEDMKKYDELKAKKDAEVKTAVNYLEKALILDPNNKDVSKLLLNLYRSLDMTDKYEALKAKG</sequence>
<dbReference type="PROSITE" id="PS50005">
    <property type="entry name" value="TPR"/>
    <property type="match status" value="1"/>
</dbReference>
<name>A0A199XTQ4_9FLAO</name>
<dbReference type="EMBL" id="JMTM01000017">
    <property type="protein sequence ID" value="OAZ05025.1"/>
    <property type="molecule type" value="Genomic_DNA"/>
</dbReference>
<dbReference type="Proteomes" id="UP000093807">
    <property type="component" value="Unassembled WGS sequence"/>
</dbReference>
<keyword evidence="4" id="KW-1185">Reference proteome</keyword>
<evidence type="ECO:0000256" key="2">
    <source>
        <dbReference type="SAM" id="SignalP"/>
    </source>
</evidence>
<dbReference type="Gene3D" id="1.25.40.10">
    <property type="entry name" value="Tetratricopeptide repeat domain"/>
    <property type="match status" value="1"/>
</dbReference>
<comment type="caution">
    <text evidence="3">The sequence shown here is derived from an EMBL/GenBank/DDBJ whole genome shotgun (WGS) entry which is preliminary data.</text>
</comment>
<feature type="repeat" description="TPR" evidence="1">
    <location>
        <begin position="231"/>
        <end position="264"/>
    </location>
</feature>
<dbReference type="SUPFAM" id="SSF48452">
    <property type="entry name" value="TPR-like"/>
    <property type="match status" value="1"/>
</dbReference>
<reference evidence="3 4" key="1">
    <citation type="submission" date="2016-06" db="EMBL/GenBank/DDBJ databases">
        <title>Draft genome sequence of Flavobacterium succinicans strain DD5b.</title>
        <authorList>
            <person name="Poehlein A."/>
            <person name="Daniel R."/>
            <person name="Simeonova D.D."/>
        </authorList>
    </citation>
    <scope>NUCLEOTIDE SEQUENCE [LARGE SCALE GENOMIC DNA]</scope>
    <source>
        <strain evidence="3 4">DD5b</strain>
    </source>
</reference>
<evidence type="ECO:0000313" key="4">
    <source>
        <dbReference type="Proteomes" id="UP000093807"/>
    </source>
</evidence>
<keyword evidence="2" id="KW-0732">Signal</keyword>
<evidence type="ECO:0000256" key="1">
    <source>
        <dbReference type="PROSITE-ProRule" id="PRU00339"/>
    </source>
</evidence>
<dbReference type="InterPro" id="IPR011990">
    <property type="entry name" value="TPR-like_helical_dom_sf"/>
</dbReference>
<evidence type="ECO:0000313" key="3">
    <source>
        <dbReference type="EMBL" id="OAZ05025.1"/>
    </source>
</evidence>
<dbReference type="SMART" id="SM00028">
    <property type="entry name" value="TPR"/>
    <property type="match status" value="2"/>
</dbReference>
<feature type="chain" id="PRO_5008286936" evidence="2">
    <location>
        <begin position="21"/>
        <end position="354"/>
    </location>
</feature>
<dbReference type="InterPro" id="IPR019734">
    <property type="entry name" value="TPR_rpt"/>
</dbReference>
<organism evidence="3 4">
    <name type="scientific">Flavobacterium succinicans</name>
    <dbReference type="NCBI Taxonomy" id="29536"/>
    <lineage>
        <taxon>Bacteria</taxon>
        <taxon>Pseudomonadati</taxon>
        <taxon>Bacteroidota</taxon>
        <taxon>Flavobacteriia</taxon>
        <taxon>Flavobacteriales</taxon>
        <taxon>Flavobacteriaceae</taxon>
        <taxon>Flavobacterium</taxon>
    </lineage>
</organism>
<protein>
    <submittedName>
        <fullName evidence="3">Tetratricopeptide repeat protein</fullName>
    </submittedName>
</protein>
<dbReference type="AlphaFoldDB" id="A0A199XTQ4"/>
<dbReference type="PATRIC" id="fig|29536.5.peg.901"/>